<dbReference type="Proteomes" id="UP001177260">
    <property type="component" value="Unassembled WGS sequence"/>
</dbReference>
<dbReference type="EMBL" id="JAOPJF010000014">
    <property type="protein sequence ID" value="KAK1146929.1"/>
    <property type="molecule type" value="Genomic_DNA"/>
</dbReference>
<keyword evidence="2" id="KW-1185">Reference proteome</keyword>
<evidence type="ECO:0000313" key="2">
    <source>
        <dbReference type="Proteomes" id="UP001177260"/>
    </source>
</evidence>
<comment type="caution">
    <text evidence="1">The sequence shown here is derived from an EMBL/GenBank/DDBJ whole genome shotgun (WGS) entry which is preliminary data.</text>
</comment>
<reference evidence="1 2" key="1">
    <citation type="journal article" date="2023" name="ACS Omega">
        <title>Identification of the Neoaspergillic Acid Biosynthesis Gene Cluster by Establishing an In Vitro CRISPR-Ribonucleoprotein Genetic System in Aspergillus melleus.</title>
        <authorList>
            <person name="Yuan B."/>
            <person name="Grau M.F."/>
            <person name="Murata R.M."/>
            <person name="Torok T."/>
            <person name="Venkateswaran K."/>
            <person name="Stajich J.E."/>
            <person name="Wang C.C.C."/>
        </authorList>
    </citation>
    <scope>NUCLEOTIDE SEQUENCE [LARGE SCALE GENOMIC DNA]</scope>
    <source>
        <strain evidence="1 2">IMV 1140</strain>
    </source>
</reference>
<protein>
    <submittedName>
        <fullName evidence="1">Uncharacterized protein</fullName>
    </submittedName>
</protein>
<evidence type="ECO:0000313" key="1">
    <source>
        <dbReference type="EMBL" id="KAK1146929.1"/>
    </source>
</evidence>
<sequence length="71" mass="7640">MKLQTLFGVVALALTAQASSNSTNAPATDRGGLALTHHPRSWLNETSKDIPTLNKRNGTVTRSVNNETLHN</sequence>
<organism evidence="1 2">
    <name type="scientific">Aspergillus melleus</name>
    <dbReference type="NCBI Taxonomy" id="138277"/>
    <lineage>
        <taxon>Eukaryota</taxon>
        <taxon>Fungi</taxon>
        <taxon>Dikarya</taxon>
        <taxon>Ascomycota</taxon>
        <taxon>Pezizomycotina</taxon>
        <taxon>Eurotiomycetes</taxon>
        <taxon>Eurotiomycetidae</taxon>
        <taxon>Eurotiales</taxon>
        <taxon>Aspergillaceae</taxon>
        <taxon>Aspergillus</taxon>
        <taxon>Aspergillus subgen. Circumdati</taxon>
    </lineage>
</organism>
<proteinExistence type="predicted"/>
<gene>
    <name evidence="1" type="ORF">N8T08_002256</name>
</gene>
<name>A0ACC3B8X4_9EURO</name>
<accession>A0ACC3B8X4</accession>